<name>A0A848M121_9BACT</name>
<protein>
    <recommendedName>
        <fullName evidence="3">Tetratricopeptide repeat protein</fullName>
    </recommendedName>
</protein>
<dbReference type="Proteomes" id="UP000518300">
    <property type="component" value="Unassembled WGS sequence"/>
</dbReference>
<feature type="non-terminal residue" evidence="1">
    <location>
        <position position="63"/>
    </location>
</feature>
<proteinExistence type="predicted"/>
<comment type="caution">
    <text evidence="1">The sequence shown here is derived from an EMBL/GenBank/DDBJ whole genome shotgun (WGS) entry which is preliminary data.</text>
</comment>
<dbReference type="EMBL" id="JABBJJ010000664">
    <property type="protein sequence ID" value="NMO23569.1"/>
    <property type="molecule type" value="Genomic_DNA"/>
</dbReference>
<evidence type="ECO:0008006" key="3">
    <source>
        <dbReference type="Google" id="ProtNLM"/>
    </source>
</evidence>
<evidence type="ECO:0000313" key="1">
    <source>
        <dbReference type="EMBL" id="NMO23569.1"/>
    </source>
</evidence>
<dbReference type="AlphaFoldDB" id="A0A848M121"/>
<accession>A0A848M121</accession>
<organism evidence="1 2">
    <name type="scientific">Pyxidicoccus fallax</name>
    <dbReference type="NCBI Taxonomy" id="394095"/>
    <lineage>
        <taxon>Bacteria</taxon>
        <taxon>Pseudomonadati</taxon>
        <taxon>Myxococcota</taxon>
        <taxon>Myxococcia</taxon>
        <taxon>Myxococcales</taxon>
        <taxon>Cystobacterineae</taxon>
        <taxon>Myxococcaceae</taxon>
        <taxon>Pyxidicoccus</taxon>
    </lineage>
</organism>
<evidence type="ECO:0000313" key="2">
    <source>
        <dbReference type="Proteomes" id="UP000518300"/>
    </source>
</evidence>
<gene>
    <name evidence="1" type="ORF">HG543_53260</name>
</gene>
<reference evidence="1 2" key="1">
    <citation type="submission" date="2020-04" db="EMBL/GenBank/DDBJ databases">
        <title>Draft genome of Pyxidicoccus fallax type strain.</title>
        <authorList>
            <person name="Whitworth D.E."/>
        </authorList>
    </citation>
    <scope>NUCLEOTIDE SEQUENCE [LARGE SCALE GENOMIC DNA]</scope>
    <source>
        <strain evidence="1 2">DSM 14698</strain>
    </source>
</reference>
<sequence length="63" mass="6913">MTPAARADMEARADRALRRSELAEALGLYETLVRAFPDDSALALKLSNLRDSLQPTELQALQA</sequence>
<keyword evidence="2" id="KW-1185">Reference proteome</keyword>